<dbReference type="Pfam" id="PF03901">
    <property type="entry name" value="Glyco_transf_22"/>
    <property type="match status" value="1"/>
</dbReference>
<evidence type="ECO:0000256" key="7">
    <source>
        <dbReference type="ARBA" id="ARBA00022824"/>
    </source>
</evidence>
<keyword evidence="8 10" id="KW-1133">Transmembrane helix</keyword>
<organism evidence="11 12">
    <name type="scientific">Euroglyphus maynei</name>
    <name type="common">Mayne's house dust mite</name>
    <dbReference type="NCBI Taxonomy" id="6958"/>
    <lineage>
        <taxon>Eukaryota</taxon>
        <taxon>Metazoa</taxon>
        <taxon>Ecdysozoa</taxon>
        <taxon>Arthropoda</taxon>
        <taxon>Chelicerata</taxon>
        <taxon>Arachnida</taxon>
        <taxon>Acari</taxon>
        <taxon>Acariformes</taxon>
        <taxon>Sarcoptiformes</taxon>
        <taxon>Astigmata</taxon>
        <taxon>Psoroptidia</taxon>
        <taxon>Analgoidea</taxon>
        <taxon>Pyroglyphidae</taxon>
        <taxon>Pyroglyphinae</taxon>
        <taxon>Euroglyphus</taxon>
    </lineage>
</organism>
<feature type="transmembrane region" description="Helical" evidence="10">
    <location>
        <begin position="153"/>
        <end position="169"/>
    </location>
</feature>
<feature type="transmembrane region" description="Helical" evidence="10">
    <location>
        <begin position="189"/>
        <end position="213"/>
    </location>
</feature>
<evidence type="ECO:0000313" key="11">
    <source>
        <dbReference type="EMBL" id="OTF77776.1"/>
    </source>
</evidence>
<evidence type="ECO:0000256" key="5">
    <source>
        <dbReference type="ARBA" id="ARBA00022679"/>
    </source>
</evidence>
<dbReference type="GO" id="GO:0000026">
    <property type="term" value="F:alpha-1,2-mannosyltransferase activity"/>
    <property type="evidence" value="ECO:0007669"/>
    <property type="project" value="TreeGrafter"/>
</dbReference>
<protein>
    <recommendedName>
        <fullName evidence="10">Mannosyltransferase</fullName>
        <ecNumber evidence="10">2.4.1.-</ecNumber>
    </recommendedName>
</protein>
<evidence type="ECO:0000256" key="8">
    <source>
        <dbReference type="ARBA" id="ARBA00022989"/>
    </source>
</evidence>
<feature type="transmembrane region" description="Helical" evidence="10">
    <location>
        <begin position="130"/>
        <end position="147"/>
    </location>
</feature>
<evidence type="ECO:0000256" key="9">
    <source>
        <dbReference type="ARBA" id="ARBA00023136"/>
    </source>
</evidence>
<feature type="transmembrane region" description="Helical" evidence="10">
    <location>
        <begin position="93"/>
        <end position="123"/>
    </location>
</feature>
<dbReference type="GO" id="GO:0005789">
    <property type="term" value="C:endoplasmic reticulum membrane"/>
    <property type="evidence" value="ECO:0007669"/>
    <property type="project" value="UniProtKB-SubCell"/>
</dbReference>
<keyword evidence="7 10" id="KW-0256">Endoplasmic reticulum</keyword>
<dbReference type="OrthoDB" id="497541at2759"/>
<evidence type="ECO:0000256" key="2">
    <source>
        <dbReference type="ARBA" id="ARBA00004922"/>
    </source>
</evidence>
<gene>
    <name evidence="11" type="ORF">BLA29_004202</name>
</gene>
<keyword evidence="12" id="KW-1185">Reference proteome</keyword>
<dbReference type="InterPro" id="IPR005599">
    <property type="entry name" value="GPI_mannosylTrfase"/>
</dbReference>
<evidence type="ECO:0000256" key="10">
    <source>
        <dbReference type="RuleBase" id="RU363075"/>
    </source>
</evidence>
<keyword evidence="4 10" id="KW-0328">Glycosyltransferase</keyword>
<evidence type="ECO:0000256" key="1">
    <source>
        <dbReference type="ARBA" id="ARBA00004477"/>
    </source>
</evidence>
<dbReference type="GO" id="GO:0006487">
    <property type="term" value="P:protein N-linked glycosylation"/>
    <property type="evidence" value="ECO:0007669"/>
    <property type="project" value="TreeGrafter"/>
</dbReference>
<feature type="non-terminal residue" evidence="11">
    <location>
        <position position="474"/>
    </location>
</feature>
<feature type="transmembrane region" description="Helical" evidence="10">
    <location>
        <begin position="65"/>
        <end position="87"/>
    </location>
</feature>
<comment type="subcellular location">
    <subcellularLocation>
        <location evidence="1 10">Endoplasmic reticulum membrane</location>
        <topology evidence="1 10">Multi-pass membrane protein</topology>
    </subcellularLocation>
</comment>
<dbReference type="PANTHER" id="PTHR22760:SF2">
    <property type="entry name" value="ALPHA-1,2-MANNOSYLTRANSFERASE ALG9"/>
    <property type="match status" value="1"/>
</dbReference>
<dbReference type="EMBL" id="MUJZ01030911">
    <property type="protein sequence ID" value="OTF77776.1"/>
    <property type="molecule type" value="Genomic_DNA"/>
</dbReference>
<comment type="caution">
    <text evidence="11">The sequence shown here is derived from an EMBL/GenBank/DDBJ whole genome shotgun (WGS) entry which is preliminary data.</text>
</comment>
<dbReference type="UniPathway" id="UPA00378"/>
<dbReference type="PANTHER" id="PTHR22760">
    <property type="entry name" value="GLYCOSYLTRANSFERASE"/>
    <property type="match status" value="1"/>
</dbReference>
<evidence type="ECO:0000256" key="4">
    <source>
        <dbReference type="ARBA" id="ARBA00022676"/>
    </source>
</evidence>
<feature type="transmembrane region" description="Helical" evidence="10">
    <location>
        <begin position="40"/>
        <end position="58"/>
    </location>
</feature>
<comment type="pathway">
    <text evidence="2">Protein modification; protein glycosylation.</text>
</comment>
<evidence type="ECO:0000256" key="6">
    <source>
        <dbReference type="ARBA" id="ARBA00022692"/>
    </source>
</evidence>
<feature type="transmembrane region" description="Helical" evidence="10">
    <location>
        <begin position="225"/>
        <end position="244"/>
    </location>
</feature>
<feature type="transmembrane region" description="Helical" evidence="10">
    <location>
        <begin position="289"/>
        <end position="309"/>
    </location>
</feature>
<dbReference type="Proteomes" id="UP000194236">
    <property type="component" value="Unassembled WGS sequence"/>
</dbReference>
<proteinExistence type="inferred from homology"/>
<accession>A0A1Y3BDV2</accession>
<keyword evidence="9 10" id="KW-0472">Membrane</keyword>
<reference evidence="11 12" key="1">
    <citation type="submission" date="2017-03" db="EMBL/GenBank/DDBJ databases">
        <title>Genome Survey of Euroglyphus maynei.</title>
        <authorList>
            <person name="Arlian L.G."/>
            <person name="Morgan M.S."/>
            <person name="Rider S.D."/>
        </authorList>
    </citation>
    <scope>NUCLEOTIDE SEQUENCE [LARGE SCALE GENOMIC DNA]</scope>
    <source>
        <strain evidence="11">Arlian Lab</strain>
        <tissue evidence="11">Whole body</tissue>
    </source>
</reference>
<dbReference type="EC" id="2.4.1.-" evidence="10"/>
<keyword evidence="5" id="KW-0808">Transferase</keyword>
<comment type="similarity">
    <text evidence="3 10">Belongs to the glycosyltransferase 22 family.</text>
</comment>
<keyword evidence="6 10" id="KW-0812">Transmembrane</keyword>
<sequence>LWNNINDCDETYNYWEPSHFLIYGRGFQTWEYSPKYAIRSYAYLWLYMIPGRILEIFFEKIEIFYLTPFLPSSFAIYTVCLSFAFWLRANHQLFIFFFAFGSILSWPFVSAIGIPMALYLLLFRQHRKQFIITSVISAVIISVPTTLIDTYYYGRFVFASLNIILYNVFSEHGANLYGTEPFSFYIRNLFLNFNIFFLISSSSLPILMITWLVNRTKFRMKNPNWITQILINCSLHIWYLIFFCQAHKEERFMYPIYPLLCLTTSMTFTNLEMIAGCFSQRLQSFMMKLIKLSFLMFFILSIARILALYKGYYSSLNIYHKLWQPPFNDVTTTTTTRIICLGKEWHRFPGNFFIPPKYQIEFIESEFGGQLPKHFDTNVTYPTRTIPDHMNDLNQEERERYINNVQTDCDYIIDSDYPDFYGRDYPYSKHPESWTIIESLEYLDPKRSSNLLRQFYIPFIFEHKCHFISYNILA</sequence>
<evidence type="ECO:0000256" key="3">
    <source>
        <dbReference type="ARBA" id="ARBA00007063"/>
    </source>
</evidence>
<dbReference type="AlphaFoldDB" id="A0A1Y3BDV2"/>
<name>A0A1Y3BDV2_EURMA</name>
<feature type="non-terminal residue" evidence="11">
    <location>
        <position position="1"/>
    </location>
</feature>
<evidence type="ECO:0000313" key="12">
    <source>
        <dbReference type="Proteomes" id="UP000194236"/>
    </source>
</evidence>